<reference evidence="5" key="3">
    <citation type="submission" date="2018-05" db="EMBL/GenBank/DDBJ databases">
        <authorList>
            <person name="Lu D."/>
        </authorList>
    </citation>
    <scope>NUCLEOTIDE SEQUENCE [LARGE SCALE GENOMIC DNA]</scope>
    <source>
        <strain evidence="5">ZY111</strain>
    </source>
</reference>
<evidence type="ECO:0000313" key="4">
    <source>
        <dbReference type="EMBL" id="PWH83670.1"/>
    </source>
</evidence>
<accession>A0A2U2X7E5</accession>
<dbReference type="Gene3D" id="2.60.40.10">
    <property type="entry name" value="Immunoglobulins"/>
    <property type="match status" value="1"/>
</dbReference>
<dbReference type="NCBIfam" id="TIGR04183">
    <property type="entry name" value="Por_Secre_tail"/>
    <property type="match status" value="1"/>
</dbReference>
<dbReference type="InterPro" id="IPR014756">
    <property type="entry name" value="Ig_E-set"/>
</dbReference>
<evidence type="ECO:0000259" key="2">
    <source>
        <dbReference type="Pfam" id="PF01833"/>
    </source>
</evidence>
<keyword evidence="1" id="KW-0732">Signal</keyword>
<dbReference type="RefSeq" id="WP_109351676.1">
    <property type="nucleotide sequence ID" value="NZ_QFRI01000001.1"/>
</dbReference>
<dbReference type="EMBL" id="QFRI01000001">
    <property type="protein sequence ID" value="PWH83670.1"/>
    <property type="molecule type" value="Genomic_DNA"/>
</dbReference>
<evidence type="ECO:0000259" key="3">
    <source>
        <dbReference type="Pfam" id="PF18962"/>
    </source>
</evidence>
<evidence type="ECO:0000256" key="1">
    <source>
        <dbReference type="ARBA" id="ARBA00022729"/>
    </source>
</evidence>
<reference evidence="4 5" key="2">
    <citation type="submission" date="2018-05" db="EMBL/GenBank/DDBJ databases">
        <title>Algibacter marinivivus sp. nov., isolated from sample around a algae.</title>
        <authorList>
            <person name="Zhong X."/>
        </authorList>
    </citation>
    <scope>NUCLEOTIDE SEQUENCE [LARGE SCALE GENOMIC DNA]</scope>
    <source>
        <strain evidence="4 5">ZY111</strain>
    </source>
</reference>
<dbReference type="GO" id="GO:0008237">
    <property type="term" value="F:metallopeptidase activity"/>
    <property type="evidence" value="ECO:0007669"/>
    <property type="project" value="InterPro"/>
</dbReference>
<dbReference type="OrthoDB" id="7574679at2"/>
<comment type="caution">
    <text evidence="4">The sequence shown here is derived from an EMBL/GenBank/DDBJ whole genome shotgun (WGS) entry which is preliminary data.</text>
</comment>
<dbReference type="SUPFAM" id="SSF55486">
    <property type="entry name" value="Metalloproteases ('zincins'), catalytic domain"/>
    <property type="match status" value="1"/>
</dbReference>
<feature type="domain" description="IPT/TIG" evidence="2">
    <location>
        <begin position="206"/>
        <end position="293"/>
    </location>
</feature>
<feature type="domain" description="Secretion system C-terminal sorting" evidence="3">
    <location>
        <begin position="542"/>
        <end position="614"/>
    </location>
</feature>
<organism evidence="4 5">
    <name type="scientific">Algibacter marinivivus</name>
    <dbReference type="NCBI Taxonomy" id="2100723"/>
    <lineage>
        <taxon>Bacteria</taxon>
        <taxon>Pseudomonadati</taxon>
        <taxon>Bacteroidota</taxon>
        <taxon>Flavobacteriia</taxon>
        <taxon>Flavobacteriales</taxon>
        <taxon>Flavobacteriaceae</taxon>
        <taxon>Algibacter</taxon>
    </lineage>
</organism>
<sequence length="615" mass="67128">MIRKLPLKFTFLLLTFLINIPTIFAQVSLREISLKEQVDNSSLVAEGKVVAQRSFWDADHKLIYTANTVEVYKVFKGDVVETIEVLTVGGTVGLTALVSSHALKLHEGNIGVFTLHNNDVPIATVDITDKKQFRAYSGVQGFYEYDLDNNTVINKFSQRKGIQNTLYSDINNITKVNYKEVSAFDVLDEQRKFSQKNNSLPPASITFTPTTITAGTKSLLTINGTGFGATKGKVGFRDADDGGATFLDALDTEVLTWSDTQITVTVPSHAGNGTIRVTDASSGSNTSAASLTVSYAQINLPFNPGSGIESYQVQHYDDNASGGYTWEMQTDFFDDSEHPGAKASFMRAFDSWRCETKVNWEVSGTATTTDVIGVADLVAPFDGELDADGENVIRFDNGSELASGTLGTCYSWYSGRGCAAIVWWVADLDIVFDSGTNWYFGESGETFDSGEFDFETVALHELGHGHQLGHVINSSNVMHYALPPNFSNSVLDVNSIAGANDVQSRSTTNQICGTPIKGLMTDYAGTCGLSVEDNELDGGISLFPNPAKQQFFIKSAYLNLDKVEIYDISGRLVSDIDVSETARTKTINMHNASKGVYFVNIYSEGRFITKKLIIN</sequence>
<dbReference type="Pfam" id="PF01833">
    <property type="entry name" value="TIG"/>
    <property type="match status" value="1"/>
</dbReference>
<dbReference type="SUPFAM" id="SSF81296">
    <property type="entry name" value="E set domains"/>
    <property type="match status" value="1"/>
</dbReference>
<dbReference type="InterPro" id="IPR024079">
    <property type="entry name" value="MetalloPept_cat_dom_sf"/>
</dbReference>
<evidence type="ECO:0008006" key="6">
    <source>
        <dbReference type="Google" id="ProtNLM"/>
    </source>
</evidence>
<dbReference type="Pfam" id="PF18962">
    <property type="entry name" value="Por_Secre_tail"/>
    <property type="match status" value="1"/>
</dbReference>
<dbReference type="InterPro" id="IPR002909">
    <property type="entry name" value="IPT_dom"/>
</dbReference>
<proteinExistence type="predicted"/>
<dbReference type="InterPro" id="IPR013783">
    <property type="entry name" value="Ig-like_fold"/>
</dbReference>
<dbReference type="Proteomes" id="UP000245375">
    <property type="component" value="Unassembled WGS sequence"/>
</dbReference>
<dbReference type="InterPro" id="IPR026444">
    <property type="entry name" value="Secre_tail"/>
</dbReference>
<evidence type="ECO:0000313" key="5">
    <source>
        <dbReference type="Proteomes" id="UP000245375"/>
    </source>
</evidence>
<dbReference type="AlphaFoldDB" id="A0A2U2X7E5"/>
<reference evidence="5" key="1">
    <citation type="submission" date="2018-05" db="EMBL/GenBank/DDBJ databases">
        <title>Algibacter marinivivus sp. nov., isolated from sample around a algae.</title>
        <authorList>
            <person name="Lu D."/>
        </authorList>
    </citation>
    <scope>NUCLEOTIDE SEQUENCE [LARGE SCALE GENOMIC DNA]</scope>
    <source>
        <strain evidence="5">ZY111</strain>
    </source>
</reference>
<keyword evidence="5" id="KW-1185">Reference proteome</keyword>
<gene>
    <name evidence="4" type="ORF">DIS18_03700</name>
</gene>
<name>A0A2U2X7E5_9FLAO</name>
<protein>
    <recommendedName>
        <fullName evidence="6">Por secretion system C-terminal sorting domain-containing protein</fullName>
    </recommendedName>
</protein>
<dbReference type="Gene3D" id="3.40.390.10">
    <property type="entry name" value="Collagenase (Catalytic Domain)"/>
    <property type="match status" value="1"/>
</dbReference>